<dbReference type="AlphaFoldDB" id="A0A8T0XMP2"/>
<evidence type="ECO:0000313" key="3">
    <source>
        <dbReference type="EMBL" id="KAG2658504.1"/>
    </source>
</evidence>
<dbReference type="PANTHER" id="PTHR33086">
    <property type="entry name" value="OS05G0468200 PROTEIN-RELATED"/>
    <property type="match status" value="1"/>
</dbReference>
<dbReference type="EMBL" id="CM029037">
    <property type="protein sequence ID" value="KAG2658504.1"/>
    <property type="molecule type" value="Genomic_DNA"/>
</dbReference>
<organism evidence="3 4">
    <name type="scientific">Panicum virgatum</name>
    <name type="common">Blackwell switchgrass</name>
    <dbReference type="NCBI Taxonomy" id="38727"/>
    <lineage>
        <taxon>Eukaryota</taxon>
        <taxon>Viridiplantae</taxon>
        <taxon>Streptophyta</taxon>
        <taxon>Embryophyta</taxon>
        <taxon>Tracheophyta</taxon>
        <taxon>Spermatophyta</taxon>
        <taxon>Magnoliopsida</taxon>
        <taxon>Liliopsida</taxon>
        <taxon>Poales</taxon>
        <taxon>Poaceae</taxon>
        <taxon>PACMAD clade</taxon>
        <taxon>Panicoideae</taxon>
        <taxon>Panicodae</taxon>
        <taxon>Paniceae</taxon>
        <taxon>Panicinae</taxon>
        <taxon>Panicum</taxon>
        <taxon>Panicum sect. Hiantes</taxon>
    </lineage>
</organism>
<dbReference type="Proteomes" id="UP000823388">
    <property type="component" value="Chromosome 1K"/>
</dbReference>
<dbReference type="Pfam" id="PF07762">
    <property type="entry name" value="DUF1618"/>
    <property type="match status" value="1"/>
</dbReference>
<comment type="caution">
    <text evidence="3">The sequence shown here is derived from an EMBL/GenBank/DDBJ whole genome shotgun (WGS) entry which is preliminary data.</text>
</comment>
<evidence type="ECO:0000256" key="1">
    <source>
        <dbReference type="SAM" id="MobiDB-lite"/>
    </source>
</evidence>
<keyword evidence="4" id="KW-1185">Reference proteome</keyword>
<reference evidence="3" key="1">
    <citation type="submission" date="2020-05" db="EMBL/GenBank/DDBJ databases">
        <title>WGS assembly of Panicum virgatum.</title>
        <authorList>
            <person name="Lovell J.T."/>
            <person name="Jenkins J."/>
            <person name="Shu S."/>
            <person name="Juenger T.E."/>
            <person name="Schmutz J."/>
        </authorList>
    </citation>
    <scope>NUCLEOTIDE SEQUENCE</scope>
    <source>
        <strain evidence="3">AP13</strain>
    </source>
</reference>
<name>A0A8T0XMP2_PANVG</name>
<evidence type="ECO:0000259" key="2">
    <source>
        <dbReference type="Pfam" id="PF07762"/>
    </source>
</evidence>
<proteinExistence type="predicted"/>
<protein>
    <recommendedName>
        <fullName evidence="2">DUF1618 domain-containing protein</fullName>
    </recommendedName>
</protein>
<evidence type="ECO:0000313" key="4">
    <source>
        <dbReference type="Proteomes" id="UP000823388"/>
    </source>
</evidence>
<gene>
    <name evidence="3" type="ORF">PVAP13_1KG255130</name>
</gene>
<feature type="region of interest" description="Disordered" evidence="1">
    <location>
        <begin position="1"/>
        <end position="27"/>
    </location>
</feature>
<sequence>MIRNVEEPLRSPAPRASFQLADPPRASRLRVPEHLVDPRPRPDPRSDVLPLVGGGVRAASGDGLLLLDFMDARATAPVVATLGSGQTRRITGLDMDPDKTRFVCNPLTGQLFRLPDIDGTKKTAHCQFLGILTRSESPGGPPDRYAVAWLSEERDRGGVEASFVMRRFLSQTGKGGELVGLPSPLPLAWRMVVDHEVVAFAGRLWWVDVSWGAVSVDPFSDRPELRFVELPRGSVTEPVTGLRHLGTYRRMGVSEGRMRYAEVSQRKPFVLSSFP</sequence>
<dbReference type="PANTHER" id="PTHR33086:SF88">
    <property type="entry name" value="OS05G0250200 PROTEIN"/>
    <property type="match status" value="1"/>
</dbReference>
<feature type="domain" description="DUF1618" evidence="2">
    <location>
        <begin position="206"/>
        <end position="266"/>
    </location>
</feature>
<accession>A0A8T0XMP2</accession>
<dbReference type="InterPro" id="IPR011676">
    <property type="entry name" value="DUF1618"/>
</dbReference>